<dbReference type="Gene3D" id="2.30.30.60">
    <property type="match status" value="1"/>
</dbReference>
<keyword evidence="11" id="KW-1185">Reference proteome</keyword>
<protein>
    <submittedName>
        <fullName evidence="10">Mechanosensitive ion channel family protein</fullName>
    </submittedName>
</protein>
<organism evidence="10 11">
    <name type="scientific">Metabacillus herbersteinensis</name>
    <dbReference type="NCBI Taxonomy" id="283816"/>
    <lineage>
        <taxon>Bacteria</taxon>
        <taxon>Bacillati</taxon>
        <taxon>Bacillota</taxon>
        <taxon>Bacilli</taxon>
        <taxon>Bacillales</taxon>
        <taxon>Bacillaceae</taxon>
        <taxon>Metabacillus</taxon>
    </lineage>
</organism>
<dbReference type="InterPro" id="IPR023408">
    <property type="entry name" value="MscS_beta-dom_sf"/>
</dbReference>
<dbReference type="Proteomes" id="UP001589854">
    <property type="component" value="Unassembled WGS sequence"/>
</dbReference>
<sequence length="283" mass="32436">MEQLTKLMDTKAFDIILVAIVLWLSIMLINKLLQKFFQRTDFIEDRKEKTIQSMLRSLLRYVATIGFILYVISLFVDDFGRILAGAGVAGIIIGFGAQSLIRDILAGMFLIYERQIHQGDFITINNIFNGTVEEIGLRSLKVREWSGKLLTISNGEIKQIQNYNIDRMRVIERVVISFRENPERVWAALQKVCDNLNEQYGQCLKKDSADCVIEPFQIFGMTSLNAGFRGYEYTITALVDDLLYWDTGKEARRVIAQVLYDEGIGLAEELVYFNGNEKSETVR</sequence>
<evidence type="ECO:0000256" key="6">
    <source>
        <dbReference type="ARBA" id="ARBA00022989"/>
    </source>
</evidence>
<accession>A0ABV6GGS5</accession>
<name>A0ABV6GGS5_9BACI</name>
<dbReference type="Gene3D" id="1.10.287.1260">
    <property type="match status" value="1"/>
</dbReference>
<keyword evidence="6 8" id="KW-1133">Transmembrane helix</keyword>
<dbReference type="RefSeq" id="WP_378935646.1">
    <property type="nucleotide sequence ID" value="NZ_JBHLVO010000014.1"/>
</dbReference>
<dbReference type="InterPro" id="IPR006685">
    <property type="entry name" value="MscS_channel_2nd"/>
</dbReference>
<evidence type="ECO:0000256" key="7">
    <source>
        <dbReference type="ARBA" id="ARBA00023136"/>
    </source>
</evidence>
<dbReference type="InterPro" id="IPR011014">
    <property type="entry name" value="MscS_channel_TM-2"/>
</dbReference>
<evidence type="ECO:0000259" key="9">
    <source>
        <dbReference type="Pfam" id="PF00924"/>
    </source>
</evidence>
<evidence type="ECO:0000313" key="11">
    <source>
        <dbReference type="Proteomes" id="UP001589854"/>
    </source>
</evidence>
<feature type="transmembrane region" description="Helical" evidence="8">
    <location>
        <begin position="12"/>
        <end position="33"/>
    </location>
</feature>
<dbReference type="SUPFAM" id="SSF82861">
    <property type="entry name" value="Mechanosensitive channel protein MscS (YggB), transmembrane region"/>
    <property type="match status" value="1"/>
</dbReference>
<comment type="subcellular location">
    <subcellularLocation>
        <location evidence="2">Cell membrane</location>
    </subcellularLocation>
    <subcellularLocation>
        <location evidence="1">Membrane</location>
        <topology evidence="1">Multi-pass membrane protein</topology>
    </subcellularLocation>
</comment>
<evidence type="ECO:0000313" key="10">
    <source>
        <dbReference type="EMBL" id="MFC0272885.1"/>
    </source>
</evidence>
<dbReference type="SUPFAM" id="SSF50182">
    <property type="entry name" value="Sm-like ribonucleoproteins"/>
    <property type="match status" value="1"/>
</dbReference>
<dbReference type="EMBL" id="JBHLVO010000014">
    <property type="protein sequence ID" value="MFC0272885.1"/>
    <property type="molecule type" value="Genomic_DNA"/>
</dbReference>
<evidence type="ECO:0000256" key="4">
    <source>
        <dbReference type="ARBA" id="ARBA00022475"/>
    </source>
</evidence>
<feature type="transmembrane region" description="Helical" evidence="8">
    <location>
        <begin position="82"/>
        <end position="101"/>
    </location>
</feature>
<dbReference type="Pfam" id="PF00924">
    <property type="entry name" value="MS_channel_2nd"/>
    <property type="match status" value="1"/>
</dbReference>
<keyword evidence="5 8" id="KW-0812">Transmembrane</keyword>
<feature type="domain" description="Mechanosensitive ion channel MscS" evidence="9">
    <location>
        <begin position="100"/>
        <end position="164"/>
    </location>
</feature>
<comment type="similarity">
    <text evidence="3">Belongs to the MscS (TC 1.A.23) family.</text>
</comment>
<evidence type="ECO:0000256" key="8">
    <source>
        <dbReference type="SAM" id="Phobius"/>
    </source>
</evidence>
<reference evidence="10 11" key="1">
    <citation type="submission" date="2024-09" db="EMBL/GenBank/DDBJ databases">
        <authorList>
            <person name="Sun Q."/>
            <person name="Mori K."/>
        </authorList>
    </citation>
    <scope>NUCLEOTIDE SEQUENCE [LARGE SCALE GENOMIC DNA]</scope>
    <source>
        <strain evidence="10 11">CCM 7228</strain>
    </source>
</reference>
<dbReference type="Gene3D" id="3.30.70.100">
    <property type="match status" value="1"/>
</dbReference>
<gene>
    <name evidence="10" type="ORF">ACFFIX_15760</name>
</gene>
<dbReference type="PANTHER" id="PTHR30460">
    <property type="entry name" value="MODERATE CONDUCTANCE MECHANOSENSITIVE CHANNEL YBIO"/>
    <property type="match status" value="1"/>
</dbReference>
<dbReference type="InterPro" id="IPR010920">
    <property type="entry name" value="LSM_dom_sf"/>
</dbReference>
<dbReference type="PANTHER" id="PTHR30460:SF1">
    <property type="entry name" value="MECHANOSENSITIVE ION CHANNEL"/>
    <property type="match status" value="1"/>
</dbReference>
<keyword evidence="4" id="KW-1003">Cell membrane</keyword>
<evidence type="ECO:0000256" key="2">
    <source>
        <dbReference type="ARBA" id="ARBA00004236"/>
    </source>
</evidence>
<evidence type="ECO:0000256" key="3">
    <source>
        <dbReference type="ARBA" id="ARBA00008017"/>
    </source>
</evidence>
<evidence type="ECO:0000256" key="5">
    <source>
        <dbReference type="ARBA" id="ARBA00022692"/>
    </source>
</evidence>
<feature type="transmembrane region" description="Helical" evidence="8">
    <location>
        <begin position="54"/>
        <end position="76"/>
    </location>
</feature>
<proteinExistence type="inferred from homology"/>
<dbReference type="InterPro" id="IPR045276">
    <property type="entry name" value="YbiO_bact"/>
</dbReference>
<keyword evidence="7 8" id="KW-0472">Membrane</keyword>
<evidence type="ECO:0000256" key="1">
    <source>
        <dbReference type="ARBA" id="ARBA00004141"/>
    </source>
</evidence>
<comment type="caution">
    <text evidence="10">The sequence shown here is derived from an EMBL/GenBank/DDBJ whole genome shotgun (WGS) entry which is preliminary data.</text>
</comment>